<accession>A0A1I3NKY5</accession>
<dbReference type="InterPro" id="IPR036513">
    <property type="entry name" value="STAS_dom_sf"/>
</dbReference>
<sequence length="367" mass="40520">MLAYAAAAPGPLRLRIRMADGTEQQQEIAAPFAIIGRGAGSDVRLPEQTVSFRHAYLQAIGPRVACIDLLSVAGLNVSGPPFHGWLSPEHVLHIGSSQIQLVGEEWQGSDDLKSPLDFRPRDELRPEFGMLPQVDLELLNTQHQGMKWPINRVITLIGRDDRCRITVADERLSRVQCAMLLLPSGLWVIDLLGKGGVQMNGQACNCGLLSTGAELTIGQYRLTAHYQQVANMAAFTQQHGQSSGGEFLTRPNRIYQTEFYHDTVIVYPVGDAQGFFYQDVHVEASRVCDLVMQRGFNHVVIDFSRADQLSHMVVEGLMSMCRAVSGRSVMCGASETTYAALQTTPLIRLLDHYQSLQDALQAVYLTV</sequence>
<dbReference type="SUPFAM" id="SSF52091">
    <property type="entry name" value="SpoIIaa-like"/>
    <property type="match status" value="1"/>
</dbReference>
<evidence type="ECO:0000313" key="2">
    <source>
        <dbReference type="EMBL" id="SFJ09931.1"/>
    </source>
</evidence>
<dbReference type="Pfam" id="PF00498">
    <property type="entry name" value="FHA"/>
    <property type="match status" value="2"/>
</dbReference>
<feature type="domain" description="FHA" evidence="1">
    <location>
        <begin position="155"/>
        <end position="204"/>
    </location>
</feature>
<dbReference type="InterPro" id="IPR008984">
    <property type="entry name" value="SMAD_FHA_dom_sf"/>
</dbReference>
<dbReference type="AlphaFoldDB" id="A0A1I3NKY5"/>
<reference evidence="3" key="1">
    <citation type="submission" date="2016-10" db="EMBL/GenBank/DDBJ databases">
        <authorList>
            <person name="Varghese N."/>
            <person name="Submissions S."/>
        </authorList>
    </citation>
    <scope>NUCLEOTIDE SEQUENCE [LARGE SCALE GENOMIC DNA]</scope>
    <source>
        <strain evidence="3">DSM 26348</strain>
    </source>
</reference>
<name>A0A1I3NKY5_9PLAN</name>
<dbReference type="CDD" id="cd00060">
    <property type="entry name" value="FHA"/>
    <property type="match status" value="2"/>
</dbReference>
<dbReference type="Gene3D" id="2.60.200.20">
    <property type="match status" value="2"/>
</dbReference>
<dbReference type="InterPro" id="IPR000253">
    <property type="entry name" value="FHA_dom"/>
</dbReference>
<evidence type="ECO:0000259" key="1">
    <source>
        <dbReference type="PROSITE" id="PS50006"/>
    </source>
</evidence>
<keyword evidence="3" id="KW-1185">Reference proteome</keyword>
<gene>
    <name evidence="2" type="ORF">SAMN05421753_115132</name>
</gene>
<dbReference type="EMBL" id="FOQD01000015">
    <property type="protein sequence ID" value="SFJ09931.1"/>
    <property type="molecule type" value="Genomic_DNA"/>
</dbReference>
<evidence type="ECO:0000313" key="3">
    <source>
        <dbReference type="Proteomes" id="UP000199518"/>
    </source>
</evidence>
<proteinExistence type="predicted"/>
<dbReference type="PROSITE" id="PS50006">
    <property type="entry name" value="FHA_DOMAIN"/>
    <property type="match status" value="2"/>
</dbReference>
<dbReference type="Gene3D" id="3.30.750.24">
    <property type="entry name" value="STAS domain"/>
    <property type="match status" value="1"/>
</dbReference>
<feature type="domain" description="FHA" evidence="1">
    <location>
        <begin position="33"/>
        <end position="82"/>
    </location>
</feature>
<dbReference type="Proteomes" id="UP000199518">
    <property type="component" value="Unassembled WGS sequence"/>
</dbReference>
<organism evidence="2 3">
    <name type="scientific">Planctomicrobium piriforme</name>
    <dbReference type="NCBI Taxonomy" id="1576369"/>
    <lineage>
        <taxon>Bacteria</taxon>
        <taxon>Pseudomonadati</taxon>
        <taxon>Planctomycetota</taxon>
        <taxon>Planctomycetia</taxon>
        <taxon>Planctomycetales</taxon>
        <taxon>Planctomycetaceae</taxon>
        <taxon>Planctomicrobium</taxon>
    </lineage>
</organism>
<dbReference type="STRING" id="1576369.SAMN05421753_115132"/>
<dbReference type="SUPFAM" id="SSF49879">
    <property type="entry name" value="SMAD/FHA domain"/>
    <property type="match status" value="2"/>
</dbReference>
<protein>
    <submittedName>
        <fullName evidence="2">Inner membrane component of T3SS domain-containing protein</fullName>
    </submittedName>
</protein>
<dbReference type="SMART" id="SM00240">
    <property type="entry name" value="FHA"/>
    <property type="match status" value="2"/>
</dbReference>